<evidence type="ECO:0000313" key="1">
    <source>
        <dbReference type="EMBL" id="MBD2860682.1"/>
    </source>
</evidence>
<dbReference type="EMBL" id="JACXJA010000002">
    <property type="protein sequence ID" value="MBD2860682.1"/>
    <property type="molecule type" value="Genomic_DNA"/>
</dbReference>
<dbReference type="RefSeq" id="WP_190924040.1">
    <property type="nucleotide sequence ID" value="NZ_JACXJA010000002.1"/>
</dbReference>
<gene>
    <name evidence="1" type="ORF">IDH45_01610</name>
</gene>
<accession>A0A927C667</accession>
<evidence type="ECO:0000313" key="2">
    <source>
        <dbReference type="Proteomes" id="UP000639396"/>
    </source>
</evidence>
<reference evidence="1" key="1">
    <citation type="submission" date="2020-09" db="EMBL/GenBank/DDBJ databases">
        <title>A novel bacterium of genus Paenibacillus, isolated from South China Sea.</title>
        <authorList>
            <person name="Huang H."/>
            <person name="Mo K."/>
            <person name="Hu Y."/>
        </authorList>
    </citation>
    <scope>NUCLEOTIDE SEQUENCE</scope>
    <source>
        <strain evidence="1">IB182363</strain>
    </source>
</reference>
<organism evidence="1 2">
    <name type="scientific">Paenibacillus oceani</name>
    <dbReference type="NCBI Taxonomy" id="2772510"/>
    <lineage>
        <taxon>Bacteria</taxon>
        <taxon>Bacillati</taxon>
        <taxon>Bacillota</taxon>
        <taxon>Bacilli</taxon>
        <taxon>Bacillales</taxon>
        <taxon>Paenibacillaceae</taxon>
        <taxon>Paenibacillus</taxon>
    </lineage>
</organism>
<protein>
    <submittedName>
        <fullName evidence="1">Uncharacterized protein</fullName>
    </submittedName>
</protein>
<sequence>MKLFVQQGYGKGNKIHQALDNGAVDGVILSPRDDTEDNLRLFRKDLIDNYPTAETLLDPQFYYTLYMDGTTKNLTNYSYYPGHLTMSAFRSIRDIQKYAEDAINFQLSMGADYILSPTLLINSFSDRQTQICMSLAEESNNVMKTNGHAKPLLTSLVFSESALNETDRLNEFLNEISVLDLEGFYITVARNNKDYNQNFDSDLALANLLYFIYSLSEINEFKVVVGYADIIGLLYLGVGAYGIGTGWHNSSRKFTVQQRILPSTGGRLPRERYNSIPLLNSILVSELDSIASNTPSGIFQSVLSNTVEDKIILAGSNPSDAWSRAMSHQQHWSAIKKASIDIFKGSKDISTRLDHLENAITNAMSLYTLMERYAVQLERASSRVHLNTWQSAIRLFRGIANV</sequence>
<keyword evidence="2" id="KW-1185">Reference proteome</keyword>
<dbReference type="AlphaFoldDB" id="A0A927C667"/>
<name>A0A927C667_9BACL</name>
<proteinExistence type="predicted"/>
<comment type="caution">
    <text evidence="1">The sequence shown here is derived from an EMBL/GenBank/DDBJ whole genome shotgun (WGS) entry which is preliminary data.</text>
</comment>
<dbReference type="Proteomes" id="UP000639396">
    <property type="component" value="Unassembled WGS sequence"/>
</dbReference>